<dbReference type="NCBIfam" id="TIGR01747">
    <property type="entry name" value="diampropi_NH3ly"/>
    <property type="match status" value="1"/>
</dbReference>
<comment type="caution">
    <text evidence="4">The sequence shown here is derived from an EMBL/GenBank/DDBJ whole genome shotgun (WGS) entry which is preliminary data.</text>
</comment>
<dbReference type="InterPro" id="IPR036052">
    <property type="entry name" value="TrpB-like_PALP_sf"/>
</dbReference>
<dbReference type="Proteomes" id="UP000229498">
    <property type="component" value="Unassembled WGS sequence"/>
</dbReference>
<name>A0A2M9FXR7_9PROT</name>
<dbReference type="PANTHER" id="PTHR42937">
    <property type="match status" value="1"/>
</dbReference>
<accession>A0A2M9FXR7</accession>
<dbReference type="GO" id="GO:0008838">
    <property type="term" value="F:diaminopropionate ammonia-lyase activity"/>
    <property type="evidence" value="ECO:0007669"/>
    <property type="project" value="InterPro"/>
</dbReference>
<evidence type="ECO:0000313" key="4">
    <source>
        <dbReference type="EMBL" id="PJK28229.1"/>
    </source>
</evidence>
<comment type="cofactor">
    <cofactor evidence="1">
        <name>pyridoxal 5'-phosphate</name>
        <dbReference type="ChEBI" id="CHEBI:597326"/>
    </cofactor>
</comment>
<proteinExistence type="predicted"/>
<dbReference type="InterPro" id="IPR010081">
    <property type="entry name" value="DiNH2opropionate_NH3_lyase"/>
</dbReference>
<dbReference type="InterPro" id="IPR001926">
    <property type="entry name" value="TrpB-like_PALP"/>
</dbReference>
<evidence type="ECO:0000256" key="1">
    <source>
        <dbReference type="ARBA" id="ARBA00001933"/>
    </source>
</evidence>
<organism evidence="4 5">
    <name type="scientific">Minwuia thermotolerans</name>
    <dbReference type="NCBI Taxonomy" id="2056226"/>
    <lineage>
        <taxon>Bacteria</taxon>
        <taxon>Pseudomonadati</taxon>
        <taxon>Pseudomonadota</taxon>
        <taxon>Alphaproteobacteria</taxon>
        <taxon>Minwuiales</taxon>
        <taxon>Minwuiaceae</taxon>
        <taxon>Minwuia</taxon>
    </lineage>
</organism>
<dbReference type="SUPFAM" id="SSF53686">
    <property type="entry name" value="Tryptophan synthase beta subunit-like PLP-dependent enzymes"/>
    <property type="match status" value="1"/>
</dbReference>
<dbReference type="Pfam" id="PF00291">
    <property type="entry name" value="PALP"/>
    <property type="match status" value="1"/>
</dbReference>
<keyword evidence="5" id="KW-1185">Reference proteome</keyword>
<evidence type="ECO:0000313" key="5">
    <source>
        <dbReference type="Proteomes" id="UP000229498"/>
    </source>
</evidence>
<dbReference type="NCBIfam" id="NF006058">
    <property type="entry name" value="PRK08206.1"/>
    <property type="match status" value="1"/>
</dbReference>
<dbReference type="PANTHER" id="PTHR42937:SF1">
    <property type="entry name" value="DIAMINOPROPIONATE AMMONIA-LYASE"/>
    <property type="match status" value="1"/>
</dbReference>
<dbReference type="EMBL" id="PHIG01000047">
    <property type="protein sequence ID" value="PJK28229.1"/>
    <property type="molecule type" value="Genomic_DNA"/>
</dbReference>
<evidence type="ECO:0000259" key="3">
    <source>
        <dbReference type="Pfam" id="PF00291"/>
    </source>
</evidence>
<dbReference type="RefSeq" id="WP_109794677.1">
    <property type="nucleotide sequence ID" value="NZ_PHIG01000047.1"/>
</dbReference>
<gene>
    <name evidence="4" type="ORF">CVT23_17810</name>
</gene>
<dbReference type="AlphaFoldDB" id="A0A2M9FXR7"/>
<dbReference type="CDD" id="cd00640">
    <property type="entry name" value="Trp-synth-beta_II"/>
    <property type="match status" value="1"/>
</dbReference>
<keyword evidence="2" id="KW-0663">Pyridoxal phosphate</keyword>
<dbReference type="GO" id="GO:0030170">
    <property type="term" value="F:pyridoxal phosphate binding"/>
    <property type="evidence" value="ECO:0007669"/>
    <property type="project" value="InterPro"/>
</dbReference>
<evidence type="ECO:0000256" key="2">
    <source>
        <dbReference type="ARBA" id="ARBA00022898"/>
    </source>
</evidence>
<reference evidence="4 5" key="1">
    <citation type="submission" date="2017-11" db="EMBL/GenBank/DDBJ databases">
        <title>Draft genome sequence of Rhizobiales bacterium SY3-13.</title>
        <authorList>
            <person name="Sun C."/>
        </authorList>
    </citation>
    <scope>NUCLEOTIDE SEQUENCE [LARGE SCALE GENOMIC DNA]</scope>
    <source>
        <strain evidence="4 5">SY3-13</strain>
    </source>
</reference>
<dbReference type="Gene3D" id="3.40.50.1100">
    <property type="match status" value="2"/>
</dbReference>
<sequence>MAGKAIVADHVKRQAERGPWPGELDRVVSPAMFDEAAKEIAAWPGYRPTPLAELNRLADRLGLAAVHYKDEGERLGLGSFKALGGAYAVLRLAADHVEAQTGWRPDPAAIRNGGHRDDLQGLTVVTATDGNHGRSVAWGAEMAGCRCRIYIHAGVSKGRQQAMEAFGAEVVRIEGDYDESVRLCAGEAEANGWQVVSDTSWEGYMEVPRLVMAGYGVMAGETMAQLPQPPTHVFVQAGVGGLAAAVCAAMWQRLGPARPRFVIVEPTRAACLMATARAGRPTSVTLEEETVMAGLSCGEVSLLAWEVLSRSAADYLTIGEEKVAPAMRLLAAGAAGGGPITAGESAVPGLIGLIGAAADPDLRAAIGLDADSRVLLFGCEGATDPAIYREIVDGNGPGARLEDLIDG</sequence>
<dbReference type="OrthoDB" id="34584at2"/>
<protein>
    <submittedName>
        <fullName evidence="4">Diaminopropionate ammonia-lyase</fullName>
    </submittedName>
</protein>
<feature type="domain" description="Tryptophan synthase beta chain-like PALP" evidence="3">
    <location>
        <begin position="44"/>
        <end position="335"/>
    </location>
</feature>
<keyword evidence="4" id="KW-0456">Lyase</keyword>